<dbReference type="SUPFAM" id="SSF51445">
    <property type="entry name" value="(Trans)glycosidases"/>
    <property type="match status" value="1"/>
</dbReference>
<dbReference type="InterPro" id="IPR051923">
    <property type="entry name" value="Glycosyl_Hydrolase_39"/>
</dbReference>
<dbReference type="Pfam" id="PF00331">
    <property type="entry name" value="Glyco_hydro_10"/>
    <property type="match status" value="1"/>
</dbReference>
<organism evidence="6 7">
    <name type="scientific">Candidatus Zambryskibacteria bacterium CG11_big_fil_rev_8_21_14_0_20_40_24</name>
    <dbReference type="NCBI Taxonomy" id="1975116"/>
    <lineage>
        <taxon>Bacteria</taxon>
        <taxon>Candidatus Zambryskiibacteriota</taxon>
    </lineage>
</organism>
<keyword evidence="3" id="KW-0624">Polysaccharide degradation</keyword>
<keyword evidence="1" id="KW-0378">Hydrolase</keyword>
<accession>A0A2H0K6I9</accession>
<keyword evidence="2" id="KW-0119">Carbohydrate metabolism</keyword>
<name>A0A2H0K6I9_9BACT</name>
<gene>
    <name evidence="6" type="ORF">COV95_01835</name>
</gene>
<evidence type="ECO:0000313" key="7">
    <source>
        <dbReference type="Proteomes" id="UP000229834"/>
    </source>
</evidence>
<evidence type="ECO:0000256" key="2">
    <source>
        <dbReference type="ARBA" id="ARBA00023277"/>
    </source>
</evidence>
<evidence type="ECO:0000313" key="6">
    <source>
        <dbReference type="EMBL" id="PIQ66871.1"/>
    </source>
</evidence>
<keyword evidence="4" id="KW-0472">Membrane</keyword>
<protein>
    <recommendedName>
        <fullName evidence="5">GH10 domain-containing protein</fullName>
    </recommendedName>
</protein>
<dbReference type="GO" id="GO:0000272">
    <property type="term" value="P:polysaccharide catabolic process"/>
    <property type="evidence" value="ECO:0007669"/>
    <property type="project" value="UniProtKB-KW"/>
</dbReference>
<feature type="domain" description="GH10" evidence="5">
    <location>
        <begin position="73"/>
        <end position="163"/>
    </location>
</feature>
<dbReference type="AlphaFoldDB" id="A0A2H0K6I9"/>
<sequence>MNHFKKILKIIAIIAITLVVIFLGLSAKKDPDQIFYGVSFSKFHSDELKLPWKDVYKAILDDLGVRRFRLSAHWPITEPERGNYNFSELDYQVEEAQKRNAEVILVVGRRAPGWPECHEPQWATQLPWEERKEAILSYVEATVNHYKGYENIKYWQVENEPFLSVFAKEQCGDFDEDFFKEEVSLVKKLDPSRNILVTDSGNLGLWANPWRSGDIFGTSVYIYLWNPTIGQVKTVYLPSFYKAKANLMELIFGKKKSILIELSTEPWLLAPIVDSPLDVQISRMDIEKFNSIISFAEGTGFDEQYLWGAEWWYWMKDRGHPEYWARGKEIFSNSR</sequence>
<evidence type="ECO:0000256" key="3">
    <source>
        <dbReference type="ARBA" id="ARBA00023326"/>
    </source>
</evidence>
<keyword evidence="4" id="KW-0812">Transmembrane</keyword>
<keyword evidence="4" id="KW-1133">Transmembrane helix</keyword>
<evidence type="ECO:0000256" key="4">
    <source>
        <dbReference type="SAM" id="Phobius"/>
    </source>
</evidence>
<proteinExistence type="predicted"/>
<dbReference type="EMBL" id="PCVC01000053">
    <property type="protein sequence ID" value="PIQ66871.1"/>
    <property type="molecule type" value="Genomic_DNA"/>
</dbReference>
<dbReference type="PANTHER" id="PTHR12631:SF10">
    <property type="entry name" value="BETA-XYLOSIDASE-LIKE PROTEIN-RELATED"/>
    <property type="match status" value="1"/>
</dbReference>
<comment type="caution">
    <text evidence="6">The sequence shown here is derived from an EMBL/GenBank/DDBJ whole genome shotgun (WGS) entry which is preliminary data.</text>
</comment>
<evidence type="ECO:0000259" key="5">
    <source>
        <dbReference type="Pfam" id="PF00331"/>
    </source>
</evidence>
<evidence type="ECO:0000256" key="1">
    <source>
        <dbReference type="ARBA" id="ARBA00022801"/>
    </source>
</evidence>
<dbReference type="InterPro" id="IPR017853">
    <property type="entry name" value="GH"/>
</dbReference>
<dbReference type="InterPro" id="IPR001000">
    <property type="entry name" value="GH10_dom"/>
</dbReference>
<dbReference type="GO" id="GO:0004553">
    <property type="term" value="F:hydrolase activity, hydrolyzing O-glycosyl compounds"/>
    <property type="evidence" value="ECO:0007669"/>
    <property type="project" value="InterPro"/>
</dbReference>
<dbReference type="Gene3D" id="3.20.20.80">
    <property type="entry name" value="Glycosidases"/>
    <property type="match status" value="1"/>
</dbReference>
<reference evidence="6 7" key="1">
    <citation type="submission" date="2017-09" db="EMBL/GenBank/DDBJ databases">
        <title>Depth-based differentiation of microbial function through sediment-hosted aquifers and enrichment of novel symbionts in the deep terrestrial subsurface.</title>
        <authorList>
            <person name="Probst A.J."/>
            <person name="Ladd B."/>
            <person name="Jarett J.K."/>
            <person name="Geller-Mcgrath D.E."/>
            <person name="Sieber C.M."/>
            <person name="Emerson J.B."/>
            <person name="Anantharaman K."/>
            <person name="Thomas B.C."/>
            <person name="Malmstrom R."/>
            <person name="Stieglmeier M."/>
            <person name="Klingl A."/>
            <person name="Woyke T."/>
            <person name="Ryan C.M."/>
            <person name="Banfield J.F."/>
        </authorList>
    </citation>
    <scope>NUCLEOTIDE SEQUENCE [LARGE SCALE GENOMIC DNA]</scope>
    <source>
        <strain evidence="6">CG11_big_fil_rev_8_21_14_0_20_40_24</strain>
    </source>
</reference>
<feature type="transmembrane region" description="Helical" evidence="4">
    <location>
        <begin position="7"/>
        <end position="25"/>
    </location>
</feature>
<dbReference type="Proteomes" id="UP000229834">
    <property type="component" value="Unassembled WGS sequence"/>
</dbReference>
<dbReference type="PANTHER" id="PTHR12631">
    <property type="entry name" value="ALPHA-L-IDURONIDASE"/>
    <property type="match status" value="1"/>
</dbReference>